<dbReference type="AlphaFoldDB" id="A0A1Y1RZN6"/>
<dbReference type="PANTHER" id="PTHR43031">
    <property type="entry name" value="FAD-DEPENDENT OXIDOREDUCTASE"/>
    <property type="match status" value="1"/>
</dbReference>
<dbReference type="SUPFAM" id="SSF52821">
    <property type="entry name" value="Rhodanese/Cell cycle control phosphatase"/>
    <property type="match status" value="1"/>
</dbReference>
<reference evidence="2 3" key="1">
    <citation type="submission" date="2017-03" db="EMBL/GenBank/DDBJ databases">
        <title>Draft Genome sequence of Marispirochaeta sp. strain JC444.</title>
        <authorList>
            <person name="Shivani Y."/>
            <person name="Subhash Y."/>
            <person name="Sasikala C."/>
            <person name="Ramana C."/>
        </authorList>
    </citation>
    <scope>NUCLEOTIDE SEQUENCE [LARGE SCALE GENOMIC DNA]</scope>
    <source>
        <strain evidence="2 3">JC444</strain>
    </source>
</reference>
<dbReference type="STRING" id="1963862.B4O97_06855"/>
<dbReference type="RefSeq" id="WP_083049464.1">
    <property type="nucleotide sequence ID" value="NZ_CAXXQO010000003.1"/>
</dbReference>
<evidence type="ECO:0000259" key="1">
    <source>
        <dbReference type="PROSITE" id="PS50206"/>
    </source>
</evidence>
<dbReference type="InterPro" id="IPR050229">
    <property type="entry name" value="GlpE_sulfurtransferase"/>
</dbReference>
<dbReference type="OrthoDB" id="9800872at2"/>
<comment type="caution">
    <text evidence="2">The sequence shown here is derived from an EMBL/GenBank/DDBJ whole genome shotgun (WGS) entry which is preliminary data.</text>
</comment>
<dbReference type="CDD" id="cd00158">
    <property type="entry name" value="RHOD"/>
    <property type="match status" value="1"/>
</dbReference>
<name>A0A1Y1RZN6_9SPIO</name>
<dbReference type="Gene3D" id="3.40.250.10">
    <property type="entry name" value="Rhodanese-like domain"/>
    <property type="match status" value="1"/>
</dbReference>
<dbReference type="PROSITE" id="PS50206">
    <property type="entry name" value="RHODANESE_3"/>
    <property type="match status" value="1"/>
</dbReference>
<dbReference type="Pfam" id="PF00581">
    <property type="entry name" value="Rhodanese"/>
    <property type="match status" value="1"/>
</dbReference>
<dbReference type="EMBL" id="MWQY01000006">
    <property type="protein sequence ID" value="ORC36302.1"/>
    <property type="molecule type" value="Genomic_DNA"/>
</dbReference>
<proteinExistence type="predicted"/>
<dbReference type="InterPro" id="IPR001763">
    <property type="entry name" value="Rhodanese-like_dom"/>
</dbReference>
<gene>
    <name evidence="2" type="ORF">B4O97_06855</name>
</gene>
<sequence>MYATIDRETLKKKLDNHEDIHLIEVLAEKEFQRLHIKGAEHIQFGEIGKIAKQRFKPDDEIIVYCADKACKASPTAAKKLDTMGFTNVYDYEEGKKDWVEAGYPVEGREAGAHA</sequence>
<protein>
    <recommendedName>
        <fullName evidence="1">Rhodanese domain-containing protein</fullName>
    </recommendedName>
</protein>
<feature type="domain" description="Rhodanese" evidence="1">
    <location>
        <begin position="16"/>
        <end position="107"/>
    </location>
</feature>
<evidence type="ECO:0000313" key="3">
    <source>
        <dbReference type="Proteomes" id="UP000192343"/>
    </source>
</evidence>
<accession>A0A1Y1RZN6</accession>
<evidence type="ECO:0000313" key="2">
    <source>
        <dbReference type="EMBL" id="ORC36302.1"/>
    </source>
</evidence>
<dbReference type="SMART" id="SM00450">
    <property type="entry name" value="RHOD"/>
    <property type="match status" value="1"/>
</dbReference>
<keyword evidence="3" id="KW-1185">Reference proteome</keyword>
<dbReference type="PANTHER" id="PTHR43031:SF1">
    <property type="entry name" value="PYRIDINE NUCLEOTIDE-DISULPHIDE OXIDOREDUCTASE"/>
    <property type="match status" value="1"/>
</dbReference>
<dbReference type="Proteomes" id="UP000192343">
    <property type="component" value="Unassembled WGS sequence"/>
</dbReference>
<dbReference type="InterPro" id="IPR036873">
    <property type="entry name" value="Rhodanese-like_dom_sf"/>
</dbReference>
<organism evidence="2 3">
    <name type="scientific">Marispirochaeta aestuarii</name>
    <dbReference type="NCBI Taxonomy" id="1963862"/>
    <lineage>
        <taxon>Bacteria</taxon>
        <taxon>Pseudomonadati</taxon>
        <taxon>Spirochaetota</taxon>
        <taxon>Spirochaetia</taxon>
        <taxon>Spirochaetales</taxon>
        <taxon>Spirochaetaceae</taxon>
        <taxon>Marispirochaeta</taxon>
    </lineage>
</organism>